<keyword evidence="2" id="KW-1185">Reference proteome</keyword>
<dbReference type="SUPFAM" id="SSF48592">
    <property type="entry name" value="GroEL equatorial domain-like"/>
    <property type="match status" value="1"/>
</dbReference>
<dbReference type="AlphaFoldDB" id="A0AAV5K001"/>
<dbReference type="Gene3D" id="1.10.560.10">
    <property type="entry name" value="GroEL-like equatorial domain"/>
    <property type="match status" value="1"/>
</dbReference>
<proteinExistence type="predicted"/>
<dbReference type="Pfam" id="PF00118">
    <property type="entry name" value="Cpn60_TCP1"/>
    <property type="match status" value="1"/>
</dbReference>
<protein>
    <recommendedName>
        <fullName evidence="3">T-complex protein 1 subunit theta</fullName>
    </recommendedName>
</protein>
<organism evidence="1 2">
    <name type="scientific">Rubroshorea leprosula</name>
    <dbReference type="NCBI Taxonomy" id="152421"/>
    <lineage>
        <taxon>Eukaryota</taxon>
        <taxon>Viridiplantae</taxon>
        <taxon>Streptophyta</taxon>
        <taxon>Embryophyta</taxon>
        <taxon>Tracheophyta</taxon>
        <taxon>Spermatophyta</taxon>
        <taxon>Magnoliopsida</taxon>
        <taxon>eudicotyledons</taxon>
        <taxon>Gunneridae</taxon>
        <taxon>Pentapetalae</taxon>
        <taxon>rosids</taxon>
        <taxon>malvids</taxon>
        <taxon>Malvales</taxon>
        <taxon>Dipterocarpaceae</taxon>
        <taxon>Rubroshorea</taxon>
    </lineage>
</organism>
<comment type="caution">
    <text evidence="1">The sequence shown here is derived from an EMBL/GenBank/DDBJ whole genome shotgun (WGS) entry which is preliminary data.</text>
</comment>
<evidence type="ECO:0008006" key="3">
    <source>
        <dbReference type="Google" id="ProtNLM"/>
    </source>
</evidence>
<dbReference type="Proteomes" id="UP001054252">
    <property type="component" value="Unassembled WGS sequence"/>
</dbReference>
<dbReference type="InterPro" id="IPR002423">
    <property type="entry name" value="Cpn60/GroEL/TCP-1"/>
</dbReference>
<dbReference type="GO" id="GO:0005524">
    <property type="term" value="F:ATP binding"/>
    <property type="evidence" value="ECO:0007669"/>
    <property type="project" value="InterPro"/>
</dbReference>
<evidence type="ECO:0000313" key="1">
    <source>
        <dbReference type="EMBL" id="GKV20269.1"/>
    </source>
</evidence>
<reference evidence="1 2" key="1">
    <citation type="journal article" date="2021" name="Commun. Biol.">
        <title>The genome of Shorea leprosula (Dipterocarpaceae) highlights the ecological relevance of drought in aseasonal tropical rainforests.</title>
        <authorList>
            <person name="Ng K.K.S."/>
            <person name="Kobayashi M.J."/>
            <person name="Fawcett J.A."/>
            <person name="Hatakeyama M."/>
            <person name="Paape T."/>
            <person name="Ng C.H."/>
            <person name="Ang C.C."/>
            <person name="Tnah L.H."/>
            <person name="Lee C.T."/>
            <person name="Nishiyama T."/>
            <person name="Sese J."/>
            <person name="O'Brien M.J."/>
            <person name="Copetti D."/>
            <person name="Mohd Noor M.I."/>
            <person name="Ong R.C."/>
            <person name="Putra M."/>
            <person name="Sireger I.Z."/>
            <person name="Indrioko S."/>
            <person name="Kosugi Y."/>
            <person name="Izuno A."/>
            <person name="Isagi Y."/>
            <person name="Lee S.L."/>
            <person name="Shimizu K.K."/>
        </authorList>
    </citation>
    <scope>NUCLEOTIDE SEQUENCE [LARGE SCALE GENOMIC DNA]</scope>
    <source>
        <strain evidence="1">214</strain>
    </source>
</reference>
<accession>A0AAV5K001</accession>
<dbReference type="InterPro" id="IPR027413">
    <property type="entry name" value="GROEL-like_equatorial_sf"/>
</dbReference>
<sequence length="87" mass="9441">MDIISKLYEQHASGNAKVGVDLEAGETGEDVCKDVSAMNIWDLYVNKFFALKYAVDAACTVLRVDQTIMAKPAGGLTREQPAGMDED</sequence>
<evidence type="ECO:0000313" key="2">
    <source>
        <dbReference type="Proteomes" id="UP001054252"/>
    </source>
</evidence>
<gene>
    <name evidence="1" type="ORF">SLEP1_g30422</name>
</gene>
<name>A0AAV5K001_9ROSI</name>
<dbReference type="EMBL" id="BPVZ01000054">
    <property type="protein sequence ID" value="GKV20269.1"/>
    <property type="molecule type" value="Genomic_DNA"/>
</dbReference>